<evidence type="ECO:0000256" key="3">
    <source>
        <dbReference type="ARBA" id="ARBA00022475"/>
    </source>
</evidence>
<keyword evidence="2" id="KW-0813">Transport</keyword>
<dbReference type="Gene3D" id="1.20.1740.10">
    <property type="entry name" value="Amino acid/polyamine transporter I"/>
    <property type="match status" value="1"/>
</dbReference>
<gene>
    <name evidence="10" type="primary">cycA</name>
    <name evidence="10" type="ORF">HMPREF0542_10064</name>
</gene>
<protein>
    <submittedName>
        <fullName evidence="10">Amino acid permease</fullName>
    </submittedName>
</protein>
<feature type="transmembrane region" description="Helical" evidence="8">
    <location>
        <begin position="360"/>
        <end position="381"/>
    </location>
</feature>
<evidence type="ECO:0000259" key="9">
    <source>
        <dbReference type="Pfam" id="PF00324"/>
    </source>
</evidence>
<dbReference type="FunFam" id="1.20.1740.10:FF:000001">
    <property type="entry name" value="Amino acid permease"/>
    <property type="match status" value="1"/>
</dbReference>
<evidence type="ECO:0000256" key="8">
    <source>
        <dbReference type="SAM" id="Phobius"/>
    </source>
</evidence>
<dbReference type="EMBL" id="ACGS02000006">
    <property type="protein sequence ID" value="EFZ35820.1"/>
    <property type="molecule type" value="Genomic_DNA"/>
</dbReference>
<dbReference type="AlphaFoldDB" id="E7FMD7"/>
<dbReference type="PANTHER" id="PTHR43495:SF2">
    <property type="entry name" value="D-SERINE_D-ALANINE_GLYCINE TRANSPORTER"/>
    <property type="match status" value="1"/>
</dbReference>
<keyword evidence="6 8" id="KW-1133">Transmembrane helix</keyword>
<feature type="transmembrane region" description="Helical" evidence="8">
    <location>
        <begin position="306"/>
        <end position="326"/>
    </location>
</feature>
<dbReference type="GO" id="GO:0006865">
    <property type="term" value="P:amino acid transport"/>
    <property type="evidence" value="ECO:0007669"/>
    <property type="project" value="UniProtKB-KW"/>
</dbReference>
<dbReference type="PANTHER" id="PTHR43495">
    <property type="entry name" value="GABA PERMEASE"/>
    <property type="match status" value="1"/>
</dbReference>
<evidence type="ECO:0000256" key="2">
    <source>
        <dbReference type="ARBA" id="ARBA00022448"/>
    </source>
</evidence>
<feature type="transmembrane region" description="Helical" evidence="8">
    <location>
        <begin position="387"/>
        <end position="411"/>
    </location>
</feature>
<evidence type="ECO:0000256" key="5">
    <source>
        <dbReference type="ARBA" id="ARBA00022970"/>
    </source>
</evidence>
<proteinExistence type="predicted"/>
<feature type="transmembrane region" description="Helical" evidence="8">
    <location>
        <begin position="121"/>
        <end position="141"/>
    </location>
</feature>
<evidence type="ECO:0000256" key="7">
    <source>
        <dbReference type="ARBA" id="ARBA00023136"/>
    </source>
</evidence>
<dbReference type="Pfam" id="PF00324">
    <property type="entry name" value="AA_permease"/>
    <property type="match status" value="1"/>
</dbReference>
<organism evidence="10 11">
    <name type="scientific">Ligilactobacillus ruminis ATCC 25644</name>
    <dbReference type="NCBI Taxonomy" id="525362"/>
    <lineage>
        <taxon>Bacteria</taxon>
        <taxon>Bacillati</taxon>
        <taxon>Bacillota</taxon>
        <taxon>Bacilli</taxon>
        <taxon>Lactobacillales</taxon>
        <taxon>Lactobacillaceae</taxon>
        <taxon>Ligilactobacillus</taxon>
    </lineage>
</organism>
<feature type="transmembrane region" description="Helical" evidence="8">
    <location>
        <begin position="42"/>
        <end position="60"/>
    </location>
</feature>
<feature type="domain" description="Amino acid permease/ SLC12A" evidence="9">
    <location>
        <begin position="43"/>
        <end position="476"/>
    </location>
</feature>
<feature type="transmembrane region" description="Helical" evidence="8">
    <location>
        <begin position="432"/>
        <end position="452"/>
    </location>
</feature>
<feature type="transmembrane region" description="Helical" evidence="8">
    <location>
        <begin position="153"/>
        <end position="173"/>
    </location>
</feature>
<keyword evidence="5" id="KW-0029">Amino-acid transport</keyword>
<feature type="transmembrane region" description="Helical" evidence="8">
    <location>
        <begin position="179"/>
        <end position="203"/>
    </location>
</feature>
<keyword evidence="3" id="KW-1003">Cell membrane</keyword>
<evidence type="ECO:0000256" key="4">
    <source>
        <dbReference type="ARBA" id="ARBA00022692"/>
    </source>
</evidence>
<reference evidence="10 11" key="1">
    <citation type="submission" date="2011-01" db="EMBL/GenBank/DDBJ databases">
        <authorList>
            <person name="Muzny D."/>
            <person name="Qin X."/>
            <person name="Buhay C."/>
            <person name="Dugan-Rocha S."/>
            <person name="Ding Y."/>
            <person name="Chen G."/>
            <person name="Hawes A."/>
            <person name="Holder M."/>
            <person name="Jhangiani S."/>
            <person name="Johnson A."/>
            <person name="Khan Z."/>
            <person name="Li Z."/>
            <person name="Liu W."/>
            <person name="Liu X."/>
            <person name="Perez L."/>
            <person name="Shen H."/>
            <person name="Wang Q."/>
            <person name="Watt J."/>
            <person name="Xi L."/>
            <person name="Xin Y."/>
            <person name="Zhou J."/>
            <person name="Deng J."/>
            <person name="Jiang H."/>
            <person name="Liu Y."/>
            <person name="Qu J."/>
            <person name="Song X.-Z."/>
            <person name="Zhang L."/>
            <person name="Villasana D."/>
            <person name="Johnson A."/>
            <person name="Liu J."/>
            <person name="Liyanage D."/>
            <person name="Lorensuhewa L."/>
            <person name="Robinson T."/>
            <person name="Song A."/>
            <person name="Song B.-B."/>
            <person name="Dinh H."/>
            <person name="Thornton R."/>
            <person name="Coyle M."/>
            <person name="Francisco L."/>
            <person name="Jackson L."/>
            <person name="Javaid M."/>
            <person name="Korchina V."/>
            <person name="Kovar C."/>
            <person name="Mata R."/>
            <person name="Mathew T."/>
            <person name="Ngo R."/>
            <person name="Nguyen L."/>
            <person name="Nguyen N."/>
            <person name="Okwuonu G."/>
            <person name="Ongeri F."/>
            <person name="Pham C."/>
            <person name="Simmons D."/>
            <person name="Wilczek-Boney K."/>
            <person name="Hale W."/>
            <person name="Jakkamsetti A."/>
            <person name="Pham P."/>
            <person name="Ruth R."/>
            <person name="San Lucas F."/>
            <person name="Warren J."/>
            <person name="Zhang J."/>
            <person name="Zhao Z."/>
            <person name="Zhou C."/>
            <person name="Zhu D."/>
            <person name="Lee S."/>
            <person name="Bess C."/>
            <person name="Blankenburg K."/>
            <person name="Forbes L."/>
            <person name="Fu Q."/>
            <person name="Gubbala S."/>
            <person name="Hirani K."/>
            <person name="Jayaseelan J.C."/>
            <person name="Lara F."/>
            <person name="Munidasa M."/>
            <person name="Palculict T."/>
            <person name="Patil S."/>
            <person name="Pu L.-L."/>
            <person name="Saada N."/>
            <person name="Tang L."/>
            <person name="Weissenberger G."/>
            <person name="Zhu Y."/>
            <person name="Hemphill L."/>
            <person name="Shang Y."/>
            <person name="Youmans B."/>
            <person name="Ayvaz T."/>
            <person name="Ross M."/>
            <person name="Santibanez J."/>
            <person name="Aqrawi P."/>
            <person name="Gross S."/>
            <person name="Joshi V."/>
            <person name="Fowler G."/>
            <person name="Nazareth L."/>
            <person name="Reid J."/>
            <person name="Worley K."/>
            <person name="Petrosino J."/>
            <person name="Highlander S."/>
            <person name="Gibbs R."/>
        </authorList>
    </citation>
    <scope>NUCLEOTIDE SEQUENCE [LARGE SCALE GENOMIC DNA]</scope>
    <source>
        <strain evidence="10 11">ATCC 25644</strain>
    </source>
</reference>
<keyword evidence="4 8" id="KW-0812">Transmembrane</keyword>
<feature type="transmembrane region" description="Helical" evidence="8">
    <location>
        <begin position="458"/>
        <end position="475"/>
    </location>
</feature>
<evidence type="ECO:0000313" key="11">
    <source>
        <dbReference type="Proteomes" id="UP000004099"/>
    </source>
</evidence>
<keyword evidence="7 8" id="KW-0472">Membrane</keyword>
<dbReference type="Proteomes" id="UP000004099">
    <property type="component" value="Unassembled WGS sequence"/>
</dbReference>
<dbReference type="GO" id="GO:0055085">
    <property type="term" value="P:transmembrane transport"/>
    <property type="evidence" value="ECO:0007669"/>
    <property type="project" value="InterPro"/>
</dbReference>
<evidence type="ECO:0000256" key="1">
    <source>
        <dbReference type="ARBA" id="ARBA00004651"/>
    </source>
</evidence>
<dbReference type="GO" id="GO:0005886">
    <property type="term" value="C:plasma membrane"/>
    <property type="evidence" value="ECO:0007669"/>
    <property type="project" value="UniProtKB-SubCell"/>
</dbReference>
<dbReference type="InterPro" id="IPR004841">
    <property type="entry name" value="AA-permease/SLC12A_dom"/>
</dbReference>
<comment type="caution">
    <text evidence="10">The sequence shown here is derived from an EMBL/GenBank/DDBJ whole genome shotgun (WGS) entry which is preliminary data.</text>
</comment>
<accession>E7FMD7</accession>
<evidence type="ECO:0000313" key="10">
    <source>
        <dbReference type="EMBL" id="EFZ35820.1"/>
    </source>
</evidence>
<name>E7FMD7_9LACO</name>
<comment type="subcellular location">
    <subcellularLocation>
        <location evidence="1">Cell membrane</location>
        <topology evidence="1">Multi-pass membrane protein</topology>
    </subcellularLocation>
</comment>
<feature type="transmembrane region" description="Helical" evidence="8">
    <location>
        <begin position="72"/>
        <end position="90"/>
    </location>
</feature>
<sequence>MNKLNFTKAKNCSILNRCIIQFLIGELIMAEKDKYSRGLKSRHVQLIALGGTIGTGLFLGSGKSIHSAGPSIVLAYLITGVICFLLMRAMGELLLSDLSTHSFIDFIARYLGEDVGFVTGWTYWICWVTIAMADVTASGLYVKYWFPSVPQWLPGFIILVVLLFANLITVALFGETEFWFALIKIVAIVALILVGIVLVAIGFKTPQGHASLTNLVDYGGLFPKGIKGFIMSFQMVTFGFIGIEMIGVTASETENPKKIIPKAINEIPLRIIIFYVGSLLALMSIYPWKSITISQSPFVQVFENVGIAAAAGIINFVVLTAAASACNSSIFSTGRMMFSLTYKGSSKFEKKMSTLSRRQVPANAIKFSTFVIAIAVLANFVVPNTALFQFISSVATTCFLFIWGAIVVAHLKYKKSLKETKKSSEANFKMPFYPLSDYLVLAFLAFVCVVMCLEKTTLIALGASIAWFVVLILIRKHHHLTGQGK</sequence>
<dbReference type="PIRSF" id="PIRSF006060">
    <property type="entry name" value="AA_transporter"/>
    <property type="match status" value="1"/>
</dbReference>
<dbReference type="InterPro" id="IPR004840">
    <property type="entry name" value="Amino_acid_permease_CS"/>
</dbReference>
<dbReference type="PROSITE" id="PS00218">
    <property type="entry name" value="AMINO_ACID_PERMEASE_1"/>
    <property type="match status" value="1"/>
</dbReference>
<feature type="transmembrane region" description="Helical" evidence="8">
    <location>
        <begin position="267"/>
        <end position="286"/>
    </location>
</feature>
<dbReference type="HOGENOM" id="CLU_007946_9_3_9"/>
<evidence type="ECO:0000256" key="6">
    <source>
        <dbReference type="ARBA" id="ARBA00022989"/>
    </source>
</evidence>